<feature type="active site" description="Proton donor/acceptor" evidence="8">
    <location>
        <position position="76"/>
    </location>
</feature>
<feature type="binding site" evidence="8">
    <location>
        <begin position="188"/>
        <end position="189"/>
    </location>
    <ligand>
        <name>substrate</name>
    </ligand>
</feature>
<evidence type="ECO:0000256" key="2">
    <source>
        <dbReference type="ARBA" id="ARBA00013090"/>
    </source>
</evidence>
<dbReference type="InterPro" id="IPR001920">
    <property type="entry name" value="Asp/Glu_race"/>
</dbReference>
<dbReference type="PANTHER" id="PTHR21198:SF2">
    <property type="entry name" value="GLUTAMATE RACEMASE"/>
    <property type="match status" value="1"/>
</dbReference>
<dbReference type="GO" id="GO:0071555">
    <property type="term" value="P:cell wall organization"/>
    <property type="evidence" value="ECO:0007669"/>
    <property type="project" value="UniProtKB-KW"/>
</dbReference>
<comment type="catalytic activity">
    <reaction evidence="1 8">
        <text>L-glutamate = D-glutamate</text>
        <dbReference type="Rhea" id="RHEA:12813"/>
        <dbReference type="ChEBI" id="CHEBI:29985"/>
        <dbReference type="ChEBI" id="CHEBI:29986"/>
        <dbReference type="EC" id="5.1.1.3"/>
    </reaction>
</comment>
<keyword evidence="10" id="KW-1185">Reference proteome</keyword>
<dbReference type="PROSITE" id="PS00923">
    <property type="entry name" value="ASP_GLU_RACEMASE_1"/>
    <property type="match status" value="1"/>
</dbReference>
<feature type="active site" description="Proton donor/acceptor" evidence="8">
    <location>
        <position position="187"/>
    </location>
</feature>
<dbReference type="SUPFAM" id="SSF53681">
    <property type="entry name" value="Aspartate/glutamate racemase"/>
    <property type="match status" value="2"/>
</dbReference>
<dbReference type="FunFam" id="3.40.50.1860:FF:000002">
    <property type="entry name" value="Glutamate racemase"/>
    <property type="match status" value="1"/>
</dbReference>
<dbReference type="HAMAP" id="MF_00258">
    <property type="entry name" value="Glu_racemase"/>
    <property type="match status" value="1"/>
</dbReference>
<dbReference type="AlphaFoldDB" id="A0A653I8J2"/>
<accession>A0A653I8J2</accession>
<evidence type="ECO:0000256" key="5">
    <source>
        <dbReference type="ARBA" id="ARBA00023235"/>
    </source>
</evidence>
<organism evidence="9 10">
    <name type="scientific">Exiguobacterium oxidotolerans</name>
    <dbReference type="NCBI Taxonomy" id="223958"/>
    <lineage>
        <taxon>Bacteria</taxon>
        <taxon>Bacillati</taxon>
        <taxon>Bacillota</taxon>
        <taxon>Bacilli</taxon>
        <taxon>Bacillales</taxon>
        <taxon>Bacillales Family XII. Incertae Sedis</taxon>
        <taxon>Exiguobacterium</taxon>
    </lineage>
</organism>
<evidence type="ECO:0000256" key="4">
    <source>
        <dbReference type="ARBA" id="ARBA00022984"/>
    </source>
</evidence>
<dbReference type="InterPro" id="IPR015942">
    <property type="entry name" value="Asp/Glu/hydantoin_racemase"/>
</dbReference>
<gene>
    <name evidence="9" type="primary">rcmE</name>
    <name evidence="8" type="synonym">murI</name>
    <name evidence="9" type="ORF">EXIGUO9Y_200032</name>
</gene>
<proteinExistence type="inferred from homology"/>
<reference evidence="9 10" key="1">
    <citation type="submission" date="2019-10" db="EMBL/GenBank/DDBJ databases">
        <authorList>
            <person name="Karimi E."/>
        </authorList>
    </citation>
    <scope>NUCLEOTIDE SEQUENCE [LARGE SCALE GENOMIC DNA]</scope>
    <source>
        <strain evidence="9">Exiguobacterium sp. 9Y</strain>
    </source>
</reference>
<dbReference type="UniPathway" id="UPA00219"/>
<keyword evidence="4 8" id="KW-0573">Peptidoglycan synthesis</keyword>
<dbReference type="EC" id="5.1.1.3" evidence="2 8"/>
<dbReference type="NCBIfam" id="TIGR00067">
    <property type="entry name" value="glut_race"/>
    <property type="match status" value="1"/>
</dbReference>
<evidence type="ECO:0000313" key="10">
    <source>
        <dbReference type="Proteomes" id="UP000439752"/>
    </source>
</evidence>
<dbReference type="GO" id="GO:0009252">
    <property type="term" value="P:peptidoglycan biosynthetic process"/>
    <property type="evidence" value="ECO:0007669"/>
    <property type="project" value="UniProtKB-UniRule"/>
</dbReference>
<keyword evidence="3 8" id="KW-0133">Cell shape</keyword>
<dbReference type="EMBL" id="CABWKQ010000013">
    <property type="protein sequence ID" value="VWX35061.1"/>
    <property type="molecule type" value="Genomic_DNA"/>
</dbReference>
<sequence>MRYDVNKPIGVLDSGVGGLTVARELMRQLPHEQIIYVGDTLRCPYGPRPEEEIRQFTWEMIDYLVGQDVKLIVIACNTATAVVLKEARQRLTIPVIGVIDPGARAAVKVTRSKRIGVIGTKMTVESNSYEKALRHVEGQVVVESLACPPFVPLVESSQTTGAYVERVVANTLRPLLSYDMDTLILGCTHYPLLADVIGRVIGPDVQLISSGDETALEVAALLDYNGIAAGNDFIPEHVYHATGDTRSFERIATDWLNQPIQAKRLVLGTEGTT</sequence>
<dbReference type="GO" id="GO:0008360">
    <property type="term" value="P:regulation of cell shape"/>
    <property type="evidence" value="ECO:0007669"/>
    <property type="project" value="UniProtKB-KW"/>
</dbReference>
<dbReference type="InterPro" id="IPR033134">
    <property type="entry name" value="Asp/Glu_racemase_AS_2"/>
</dbReference>
<dbReference type="InterPro" id="IPR004391">
    <property type="entry name" value="Glu_race"/>
</dbReference>
<dbReference type="Proteomes" id="UP000439752">
    <property type="component" value="Unassembled WGS sequence"/>
</dbReference>
<dbReference type="GO" id="GO:0008881">
    <property type="term" value="F:glutamate racemase activity"/>
    <property type="evidence" value="ECO:0007669"/>
    <property type="project" value="UniProtKB-UniRule"/>
</dbReference>
<feature type="binding site" evidence="8">
    <location>
        <begin position="13"/>
        <end position="14"/>
    </location>
    <ligand>
        <name>substrate</name>
    </ligand>
</feature>
<comment type="pathway">
    <text evidence="8">Cell wall biogenesis; peptidoglycan biosynthesis.</text>
</comment>
<evidence type="ECO:0000256" key="6">
    <source>
        <dbReference type="ARBA" id="ARBA00023316"/>
    </source>
</evidence>
<dbReference type="NCBIfam" id="NF002035">
    <property type="entry name" value="PRK00865.1-3"/>
    <property type="match status" value="1"/>
</dbReference>
<protein>
    <recommendedName>
        <fullName evidence="7 8">Glutamate racemase</fullName>
        <ecNumber evidence="2 8">5.1.1.3</ecNumber>
    </recommendedName>
</protein>
<evidence type="ECO:0000313" key="9">
    <source>
        <dbReference type="EMBL" id="VWX35061.1"/>
    </source>
</evidence>
<dbReference type="Pfam" id="PF01177">
    <property type="entry name" value="Asp_Glu_race"/>
    <property type="match status" value="1"/>
</dbReference>
<dbReference type="Gene3D" id="3.40.50.1860">
    <property type="match status" value="2"/>
</dbReference>
<keyword evidence="5 8" id="KW-0413">Isomerase</keyword>
<comment type="function">
    <text evidence="8">Provides the (R)-glutamate required for cell wall biosynthesis.</text>
</comment>
<evidence type="ECO:0000256" key="1">
    <source>
        <dbReference type="ARBA" id="ARBA00001602"/>
    </source>
</evidence>
<evidence type="ECO:0000256" key="8">
    <source>
        <dbReference type="HAMAP-Rule" id="MF_00258"/>
    </source>
</evidence>
<name>A0A653I8J2_9BACL</name>
<keyword evidence="6 8" id="KW-0961">Cell wall biogenesis/degradation</keyword>
<dbReference type="InterPro" id="IPR018187">
    <property type="entry name" value="Asp/Glu_racemase_AS_1"/>
</dbReference>
<dbReference type="GO" id="GO:0042802">
    <property type="term" value="F:identical protein binding"/>
    <property type="evidence" value="ECO:0007669"/>
    <property type="project" value="UniProtKB-ARBA"/>
</dbReference>
<dbReference type="PROSITE" id="PS00924">
    <property type="entry name" value="ASP_GLU_RACEMASE_2"/>
    <property type="match status" value="1"/>
</dbReference>
<evidence type="ECO:0000256" key="3">
    <source>
        <dbReference type="ARBA" id="ARBA00022960"/>
    </source>
</evidence>
<comment type="similarity">
    <text evidence="8">Belongs to the aspartate/glutamate racemases family.</text>
</comment>
<feature type="binding site" evidence="8">
    <location>
        <begin position="77"/>
        <end position="78"/>
    </location>
    <ligand>
        <name>substrate</name>
    </ligand>
</feature>
<feature type="binding site" evidence="8">
    <location>
        <begin position="45"/>
        <end position="46"/>
    </location>
    <ligand>
        <name>substrate</name>
    </ligand>
</feature>
<dbReference type="PANTHER" id="PTHR21198">
    <property type="entry name" value="GLUTAMATE RACEMASE"/>
    <property type="match status" value="1"/>
</dbReference>
<evidence type="ECO:0000256" key="7">
    <source>
        <dbReference type="ARBA" id="ARBA00070053"/>
    </source>
</evidence>